<dbReference type="Proteomes" id="UP000678679">
    <property type="component" value="Chromosome 2"/>
</dbReference>
<feature type="domain" description="DUF1254" evidence="2">
    <location>
        <begin position="73"/>
        <end position="206"/>
    </location>
</feature>
<dbReference type="InterPro" id="IPR037050">
    <property type="entry name" value="DUF1254_sf"/>
</dbReference>
<feature type="domain" description="DUF1214" evidence="1">
    <location>
        <begin position="346"/>
        <end position="454"/>
    </location>
</feature>
<name>A0AAX1NCP3_9BACT</name>
<evidence type="ECO:0000259" key="1">
    <source>
        <dbReference type="Pfam" id="PF06742"/>
    </source>
</evidence>
<protein>
    <submittedName>
        <fullName evidence="3">DUF1214 domain-containing protein</fullName>
    </submittedName>
</protein>
<keyword evidence="4" id="KW-1185">Reference proteome</keyword>
<gene>
    <name evidence="3" type="ORF">KMW28_22680</name>
</gene>
<dbReference type="PANTHER" id="PTHR36509:SF3">
    <property type="entry name" value="SIGNAL PEPTIDE PROTEIN"/>
    <property type="match status" value="1"/>
</dbReference>
<dbReference type="Pfam" id="PF06742">
    <property type="entry name" value="DUF1214"/>
    <property type="match status" value="1"/>
</dbReference>
<reference evidence="3 4" key="1">
    <citation type="submission" date="2021-05" db="EMBL/GenBank/DDBJ databases">
        <title>Comparative genomic studies on the polysaccharide-degrading batcterial strains of the Flammeovirga genus.</title>
        <authorList>
            <person name="Zewei F."/>
            <person name="Zheng Z."/>
            <person name="Yu L."/>
            <person name="Ruyue G."/>
            <person name="Yanhong M."/>
            <person name="Yuanyuan C."/>
            <person name="Jingyan G."/>
            <person name="Wenjun H."/>
        </authorList>
    </citation>
    <scope>NUCLEOTIDE SEQUENCE [LARGE SCALE GENOMIC DNA]</scope>
    <source>
        <strain evidence="3 4">NBRC:100898</strain>
    </source>
</reference>
<dbReference type="EMBL" id="CP076133">
    <property type="protein sequence ID" value="QWG05230.1"/>
    <property type="molecule type" value="Genomic_DNA"/>
</dbReference>
<dbReference type="RefSeq" id="WP_169662101.1">
    <property type="nucleotide sequence ID" value="NZ_CP076133.1"/>
</dbReference>
<dbReference type="Gene3D" id="2.60.40.1610">
    <property type="entry name" value="Domain of unknown function DUF1254"/>
    <property type="match status" value="1"/>
</dbReference>
<accession>A0AAX1NCP3</accession>
<evidence type="ECO:0000313" key="3">
    <source>
        <dbReference type="EMBL" id="QWG05230.1"/>
    </source>
</evidence>
<dbReference type="KEGG" id="fya:KMW28_22680"/>
<dbReference type="AlphaFoldDB" id="A0AAX1NCP3"/>
<dbReference type="InterPro" id="IPR010679">
    <property type="entry name" value="DUF1254"/>
</dbReference>
<evidence type="ECO:0000313" key="4">
    <source>
        <dbReference type="Proteomes" id="UP000678679"/>
    </source>
</evidence>
<dbReference type="Pfam" id="PF06863">
    <property type="entry name" value="DUF1254"/>
    <property type="match status" value="1"/>
</dbReference>
<dbReference type="InterPro" id="IPR010621">
    <property type="entry name" value="DUF1214"/>
</dbReference>
<organism evidence="3 4">
    <name type="scientific">Flammeovirga yaeyamensis</name>
    <dbReference type="NCBI Taxonomy" id="367791"/>
    <lineage>
        <taxon>Bacteria</taxon>
        <taxon>Pseudomonadati</taxon>
        <taxon>Bacteroidota</taxon>
        <taxon>Cytophagia</taxon>
        <taxon>Cytophagales</taxon>
        <taxon>Flammeovirgaceae</taxon>
        <taxon>Flammeovirga</taxon>
    </lineage>
</organism>
<sequence length="473" mass="53993">MKISNHYKIIGFLAFLCALIFAYKTPQKEVINELTISNDNQEEAIKLAKWAMPMVSFFSQKEANKRDMGALSNQILYWSKPFDHNNKILTPNDVVLYISTSIETFNGPMVLEIPKEEENIGLFGSILDPFMVPLEDIGGANGIDKGIGAKLLITPPNYDKAISSEYKQIHSEHFNTVAGIRITPKSFDEKDLKDAIDFIHKMKLYPLGSHQETIFVDGGNKPYDPTPKYDETFFQWVDHYIQTENHKTIDSTFIQKMEVVGIKKDKEFFPDDSHKNIAVKVKNELQEGFRNIGNQFFPNSNWTTPVDPVEPATQFTYVDENGNYHWETRAQTFHWAIWAPKHLGKETFYLVGQKDDKNDVLSSQQTYSLTVPANVPARQFWSVNVYELETGGTFFSDVEKVAISSLNEDLLENEDGSVTLTFGPNCPEGYPLSNHVPTVGNGTWFTLFRWYAPSPELFSKDSDRWTLGDFKKL</sequence>
<dbReference type="PANTHER" id="PTHR36509">
    <property type="entry name" value="BLL3101 PROTEIN"/>
    <property type="match status" value="1"/>
</dbReference>
<proteinExistence type="predicted"/>
<evidence type="ECO:0000259" key="2">
    <source>
        <dbReference type="Pfam" id="PF06863"/>
    </source>
</evidence>
<dbReference type="Gene3D" id="2.60.120.600">
    <property type="entry name" value="Domain of unknown function DUF1214, C-terminal domain"/>
    <property type="match status" value="1"/>
</dbReference>
<dbReference type="InterPro" id="IPR037049">
    <property type="entry name" value="DUF1214_C_sf"/>
</dbReference>
<dbReference type="SUPFAM" id="SSF160935">
    <property type="entry name" value="VPA0735-like"/>
    <property type="match status" value="1"/>
</dbReference>
<dbReference type="Gene3D" id="1.10.3360.10">
    <property type="entry name" value="VPA0735-like domain"/>
    <property type="match status" value="1"/>
</dbReference>